<dbReference type="InterPro" id="IPR013446">
    <property type="entry name" value="G1P_cyt_trans-like"/>
</dbReference>
<feature type="domain" description="Nucleotidyl transferase" evidence="1">
    <location>
        <begin position="3"/>
        <end position="180"/>
    </location>
</feature>
<organism evidence="2 3">
    <name type="scientific">Candidatus Falkowbacteria bacterium RIFCSPHIGHO2_02_FULL_42_9</name>
    <dbReference type="NCBI Taxonomy" id="1797986"/>
    <lineage>
        <taxon>Bacteria</taxon>
        <taxon>Candidatus Falkowiibacteriota</taxon>
    </lineage>
</organism>
<dbReference type="GO" id="GO:0047343">
    <property type="term" value="F:glucose-1-phosphate cytidylyltransferase activity"/>
    <property type="evidence" value="ECO:0007669"/>
    <property type="project" value="InterPro"/>
</dbReference>
<keyword evidence="2" id="KW-0548">Nucleotidyltransferase</keyword>
<dbReference type="PANTHER" id="PTHR47183:SF1">
    <property type="entry name" value="GLUCOSE-1-PHOSPHATE CYTIDYLYLTRANSFERASE"/>
    <property type="match status" value="1"/>
</dbReference>
<dbReference type="EMBL" id="MFFT01000002">
    <property type="protein sequence ID" value="OGF23587.1"/>
    <property type="molecule type" value="Genomic_DNA"/>
</dbReference>
<dbReference type="SUPFAM" id="SSF53448">
    <property type="entry name" value="Nucleotide-diphospho-sugar transferases"/>
    <property type="match status" value="1"/>
</dbReference>
<gene>
    <name evidence="2" type="ORF">A3D45_02280</name>
</gene>
<dbReference type="AlphaFoldDB" id="A0A1F5SA99"/>
<evidence type="ECO:0000313" key="2">
    <source>
        <dbReference type="EMBL" id="OGF23587.1"/>
    </source>
</evidence>
<accession>A0A1F5SA99</accession>
<protein>
    <submittedName>
        <fullName evidence="2">Glucose-1-phosphate cytidylyltransferase</fullName>
    </submittedName>
</protein>
<dbReference type="Pfam" id="PF00483">
    <property type="entry name" value="NTP_transferase"/>
    <property type="match status" value="1"/>
</dbReference>
<proteinExistence type="predicted"/>
<sequence>MKIIILAGGLGTRLGQITEKVPKPMAIIGTAPMIWHIMKIYSHYNYNDFIISAGYKQGMIKEYFDVHKETGWQVSVIDTGINTLKGARIKRLEKYLNDDLIMATYGDGVANLNIDELVKFHKSHDKILTITGVRPPARFGEIIEKDSRVIRFNEKPQSSTGLINGGFFVFDKRLLEYLSADENCDLEYGPLEELAALGEVMVYKHPGDWVCVDTGRELKMVNKLWGEGNAFWKIWQ</sequence>
<dbReference type="PANTHER" id="PTHR47183">
    <property type="entry name" value="GLUCOSE-1-PHOSPHATE CYTIDYLYLTRANSFERASE-RELATED"/>
    <property type="match status" value="1"/>
</dbReference>
<evidence type="ECO:0000313" key="3">
    <source>
        <dbReference type="Proteomes" id="UP000176877"/>
    </source>
</evidence>
<dbReference type="Gene3D" id="3.90.550.10">
    <property type="entry name" value="Spore Coat Polysaccharide Biosynthesis Protein SpsA, Chain A"/>
    <property type="match status" value="1"/>
</dbReference>
<evidence type="ECO:0000259" key="1">
    <source>
        <dbReference type="Pfam" id="PF00483"/>
    </source>
</evidence>
<comment type="caution">
    <text evidence="2">The sequence shown here is derived from an EMBL/GenBank/DDBJ whole genome shotgun (WGS) entry which is preliminary data.</text>
</comment>
<name>A0A1F5SA99_9BACT</name>
<dbReference type="Proteomes" id="UP000176877">
    <property type="component" value="Unassembled WGS sequence"/>
</dbReference>
<dbReference type="InterPro" id="IPR005835">
    <property type="entry name" value="NTP_transferase_dom"/>
</dbReference>
<reference evidence="2 3" key="1">
    <citation type="journal article" date="2016" name="Nat. Commun.">
        <title>Thousands of microbial genomes shed light on interconnected biogeochemical processes in an aquifer system.</title>
        <authorList>
            <person name="Anantharaman K."/>
            <person name="Brown C.T."/>
            <person name="Hug L.A."/>
            <person name="Sharon I."/>
            <person name="Castelle C.J."/>
            <person name="Probst A.J."/>
            <person name="Thomas B.C."/>
            <person name="Singh A."/>
            <person name="Wilkins M.J."/>
            <person name="Karaoz U."/>
            <person name="Brodie E.L."/>
            <person name="Williams K.H."/>
            <person name="Hubbard S.S."/>
            <person name="Banfield J.F."/>
        </authorList>
    </citation>
    <scope>NUCLEOTIDE SEQUENCE [LARGE SCALE GENOMIC DNA]</scope>
</reference>
<dbReference type="InterPro" id="IPR029044">
    <property type="entry name" value="Nucleotide-diphossugar_trans"/>
</dbReference>
<keyword evidence="2" id="KW-0808">Transferase</keyword>